<gene>
    <name evidence="5" type="ORF">TeGR_g11491</name>
</gene>
<keyword evidence="3" id="KW-0479">Metal-binding</keyword>
<comment type="similarity">
    <text evidence="1">Belongs to the metallo-dependent hydrolases superfamily. TatD-type hydrolase family.</text>
</comment>
<dbReference type="CDD" id="cd01310">
    <property type="entry name" value="TatD_DNAse"/>
    <property type="match status" value="1"/>
</dbReference>
<evidence type="ECO:0000256" key="2">
    <source>
        <dbReference type="ARBA" id="ARBA00022722"/>
    </source>
</evidence>
<proteinExistence type="inferred from homology"/>
<accession>A0ABQ6MZ57</accession>
<comment type="caution">
    <text evidence="5">The sequence shown here is derived from an EMBL/GenBank/DDBJ whole genome shotgun (WGS) entry which is preliminary data.</text>
</comment>
<organism evidence="5 6">
    <name type="scientific">Tetraparma gracilis</name>
    <dbReference type="NCBI Taxonomy" id="2962635"/>
    <lineage>
        <taxon>Eukaryota</taxon>
        <taxon>Sar</taxon>
        <taxon>Stramenopiles</taxon>
        <taxon>Ochrophyta</taxon>
        <taxon>Bolidophyceae</taxon>
        <taxon>Parmales</taxon>
        <taxon>Triparmaceae</taxon>
        <taxon>Tetraparma</taxon>
    </lineage>
</organism>
<dbReference type="Gene3D" id="3.20.20.140">
    <property type="entry name" value="Metal-dependent hydrolases"/>
    <property type="match status" value="1"/>
</dbReference>
<evidence type="ECO:0000256" key="4">
    <source>
        <dbReference type="ARBA" id="ARBA00022801"/>
    </source>
</evidence>
<reference evidence="5 6" key="1">
    <citation type="journal article" date="2023" name="Commun. Biol.">
        <title>Genome analysis of Parmales, the sister group of diatoms, reveals the evolutionary specialization of diatoms from phago-mixotrophs to photoautotrophs.</title>
        <authorList>
            <person name="Ban H."/>
            <person name="Sato S."/>
            <person name="Yoshikawa S."/>
            <person name="Yamada K."/>
            <person name="Nakamura Y."/>
            <person name="Ichinomiya M."/>
            <person name="Sato N."/>
            <person name="Blanc-Mathieu R."/>
            <person name="Endo H."/>
            <person name="Kuwata A."/>
            <person name="Ogata H."/>
        </authorList>
    </citation>
    <scope>NUCLEOTIDE SEQUENCE [LARGE SCALE GENOMIC DNA]</scope>
</reference>
<protein>
    <submittedName>
        <fullName evidence="5">Uncharacterized protein</fullName>
    </submittedName>
</protein>
<dbReference type="Proteomes" id="UP001165060">
    <property type="component" value="Unassembled WGS sequence"/>
</dbReference>
<dbReference type="InterPro" id="IPR050891">
    <property type="entry name" value="TatD-type_Hydrolase"/>
</dbReference>
<dbReference type="InterPro" id="IPR032466">
    <property type="entry name" value="Metal_Hydrolase"/>
</dbReference>
<dbReference type="PANTHER" id="PTHR10060:SF15">
    <property type="entry name" value="DEOXYRIBONUCLEASE TATDN1"/>
    <property type="match status" value="1"/>
</dbReference>
<dbReference type="PANTHER" id="PTHR10060">
    <property type="entry name" value="TATD FAMILY DEOXYRIBONUCLEASE"/>
    <property type="match status" value="1"/>
</dbReference>
<dbReference type="SUPFAM" id="SSF51556">
    <property type="entry name" value="Metallo-dependent hydrolases"/>
    <property type="match status" value="1"/>
</dbReference>
<dbReference type="InterPro" id="IPR001130">
    <property type="entry name" value="TatD-like"/>
</dbReference>
<keyword evidence="2" id="KW-0540">Nuclease</keyword>
<evidence type="ECO:0000313" key="6">
    <source>
        <dbReference type="Proteomes" id="UP001165060"/>
    </source>
</evidence>
<dbReference type="Pfam" id="PF01026">
    <property type="entry name" value="TatD_DNase"/>
    <property type="match status" value="1"/>
</dbReference>
<keyword evidence="6" id="KW-1185">Reference proteome</keyword>
<sequence>MSALSSSTPQLDTPQLDTPQLFDIGVNLQDERFLGEYNGSQRHPPDLFSHVLPRCLSSFSPPEPLPDPPVAQAASLAGFVLTSGQLSEARASLATCAEINMRLPADRGPAHRAYTTLGTHPTRASGMTDAKAYAQQFRALALEHARTGGNPEGQVLCFGELGLDYDRLQFSGKEEQAAGLRVQLELIAELRESHGIKLPLFLHNRNCGTDLLDALRESGIPEHNPLIVHSFDDSVELMEDYLALSEDVYIGFNGCSLRTEENLAAAAACPLDRVLLETDAPWCDIRATHASAKFLKTKFKTCKDKKYDGSMVKGRNEPAAVQQVLEVVAGARGETEEDVKAQVWRNVHRCFFGAAIE</sequence>
<evidence type="ECO:0000256" key="1">
    <source>
        <dbReference type="ARBA" id="ARBA00009275"/>
    </source>
</evidence>
<evidence type="ECO:0000256" key="3">
    <source>
        <dbReference type="ARBA" id="ARBA00022723"/>
    </source>
</evidence>
<dbReference type="EMBL" id="BRYB01003385">
    <property type="protein sequence ID" value="GMI35758.1"/>
    <property type="molecule type" value="Genomic_DNA"/>
</dbReference>
<keyword evidence="4" id="KW-0378">Hydrolase</keyword>
<evidence type="ECO:0000313" key="5">
    <source>
        <dbReference type="EMBL" id="GMI35758.1"/>
    </source>
</evidence>
<name>A0ABQ6MZ57_9STRA</name>